<evidence type="ECO:0000256" key="1">
    <source>
        <dbReference type="SAM" id="MobiDB-lite"/>
    </source>
</evidence>
<evidence type="ECO:0000313" key="3">
    <source>
        <dbReference type="Proteomes" id="UP000582837"/>
    </source>
</evidence>
<name>A0A841H5F3_9BACT</name>
<sequence>MHGGHGGTDQQIILTQSSREGTEDGRMWRLVS</sequence>
<protein>
    <submittedName>
        <fullName evidence="2">Uncharacterized protein</fullName>
    </submittedName>
</protein>
<comment type="caution">
    <text evidence="2">The sequence shown here is derived from an EMBL/GenBank/DDBJ whole genome shotgun (WGS) entry which is preliminary data.</text>
</comment>
<keyword evidence="3" id="KW-1185">Reference proteome</keyword>
<gene>
    <name evidence="2" type="ORF">HNQ61_004783</name>
</gene>
<proteinExistence type="predicted"/>
<dbReference type="Proteomes" id="UP000582837">
    <property type="component" value="Unassembled WGS sequence"/>
</dbReference>
<feature type="compositionally biased region" description="Polar residues" evidence="1">
    <location>
        <begin position="8"/>
        <end position="19"/>
    </location>
</feature>
<dbReference type="AlphaFoldDB" id="A0A841H5F3"/>
<reference evidence="2 3" key="1">
    <citation type="submission" date="2020-08" db="EMBL/GenBank/DDBJ databases">
        <title>Genomic Encyclopedia of Type Strains, Phase IV (KMG-IV): sequencing the most valuable type-strain genomes for metagenomic binning, comparative biology and taxonomic classification.</title>
        <authorList>
            <person name="Goeker M."/>
        </authorList>
    </citation>
    <scope>NUCLEOTIDE SEQUENCE [LARGE SCALE GENOMIC DNA]</scope>
    <source>
        <strain evidence="2 3">DSM 29007</strain>
    </source>
</reference>
<accession>A0A841H5F3</accession>
<evidence type="ECO:0000313" key="2">
    <source>
        <dbReference type="EMBL" id="MBB6073116.1"/>
    </source>
</evidence>
<dbReference type="EMBL" id="JACHIA010000021">
    <property type="protein sequence ID" value="MBB6073116.1"/>
    <property type="molecule type" value="Genomic_DNA"/>
</dbReference>
<organism evidence="2 3">
    <name type="scientific">Longimicrobium terrae</name>
    <dbReference type="NCBI Taxonomy" id="1639882"/>
    <lineage>
        <taxon>Bacteria</taxon>
        <taxon>Pseudomonadati</taxon>
        <taxon>Gemmatimonadota</taxon>
        <taxon>Longimicrobiia</taxon>
        <taxon>Longimicrobiales</taxon>
        <taxon>Longimicrobiaceae</taxon>
        <taxon>Longimicrobium</taxon>
    </lineage>
</organism>
<feature type="compositionally biased region" description="Basic and acidic residues" evidence="1">
    <location>
        <begin position="20"/>
        <end position="32"/>
    </location>
</feature>
<feature type="region of interest" description="Disordered" evidence="1">
    <location>
        <begin position="1"/>
        <end position="32"/>
    </location>
</feature>